<reference evidence="2 3" key="1">
    <citation type="submission" date="2021-07" db="EMBL/GenBank/DDBJ databases">
        <title>Whole genome sequencing of non-tuberculosis mycobacteria type-strains.</title>
        <authorList>
            <person name="Igarashi Y."/>
            <person name="Osugi A."/>
            <person name="Mitarai S."/>
        </authorList>
    </citation>
    <scope>NUCLEOTIDE SEQUENCE [LARGE SCALE GENOMIC DNA]</scope>
    <source>
        <strain evidence="2 3">JCM 16370</strain>
    </source>
</reference>
<dbReference type="PANTHER" id="PTHR33336">
    <property type="entry name" value="QUINOL MONOOXYGENASE YGIN-RELATED"/>
    <property type="match status" value="1"/>
</dbReference>
<accession>A0ABX8VCU2</accession>
<protein>
    <submittedName>
        <fullName evidence="2">Antibiotic biosynthesis monooxygenase</fullName>
    </submittedName>
</protein>
<keyword evidence="2" id="KW-0560">Oxidoreductase</keyword>
<name>A0ABX8VCU2_9MYCO</name>
<evidence type="ECO:0000259" key="1">
    <source>
        <dbReference type="PROSITE" id="PS51725"/>
    </source>
</evidence>
<dbReference type="InterPro" id="IPR011008">
    <property type="entry name" value="Dimeric_a/b-barrel"/>
</dbReference>
<dbReference type="Proteomes" id="UP000825367">
    <property type="component" value="Chromosome"/>
</dbReference>
<dbReference type="SUPFAM" id="SSF54909">
    <property type="entry name" value="Dimeric alpha+beta barrel"/>
    <property type="match status" value="1"/>
</dbReference>
<dbReference type="PROSITE" id="PS51725">
    <property type="entry name" value="ABM"/>
    <property type="match status" value="1"/>
</dbReference>
<dbReference type="PANTHER" id="PTHR33336:SF3">
    <property type="entry name" value="ABM DOMAIN-CONTAINING PROTEIN"/>
    <property type="match status" value="1"/>
</dbReference>
<gene>
    <name evidence="2" type="ORF">K0O64_21210</name>
</gene>
<dbReference type="EMBL" id="CP080333">
    <property type="protein sequence ID" value="QYL15596.1"/>
    <property type="molecule type" value="Genomic_DNA"/>
</dbReference>
<dbReference type="Gene3D" id="3.30.70.100">
    <property type="match status" value="1"/>
</dbReference>
<keyword evidence="3" id="KW-1185">Reference proteome</keyword>
<dbReference type="InterPro" id="IPR007138">
    <property type="entry name" value="ABM_dom"/>
</dbReference>
<dbReference type="RefSeq" id="WP_220045736.1">
    <property type="nucleotide sequence ID" value="NZ_BAAAVX010000083.1"/>
</dbReference>
<sequence length="110" mass="12233">MILINVKFPVRADQADRWQELANKYAAQVHAEEGNLFFEWSRSVAEPDTWVCIEGFRDSEAGTAHVATTAFSDFVDQASDLVAAQPEIIYVDAPEVAGFGPMGEIQPRHH</sequence>
<proteinExistence type="predicted"/>
<dbReference type="GO" id="GO:0004497">
    <property type="term" value="F:monooxygenase activity"/>
    <property type="evidence" value="ECO:0007669"/>
    <property type="project" value="UniProtKB-KW"/>
</dbReference>
<dbReference type="InterPro" id="IPR050744">
    <property type="entry name" value="AI-2_Isomerase_LsrG"/>
</dbReference>
<organism evidence="2 3">
    <name type="scientific">Mycolicibacterium pallens</name>
    <dbReference type="NCBI Taxonomy" id="370524"/>
    <lineage>
        <taxon>Bacteria</taxon>
        <taxon>Bacillati</taxon>
        <taxon>Actinomycetota</taxon>
        <taxon>Actinomycetes</taxon>
        <taxon>Mycobacteriales</taxon>
        <taxon>Mycobacteriaceae</taxon>
        <taxon>Mycolicibacterium</taxon>
    </lineage>
</organism>
<feature type="domain" description="ABM" evidence="1">
    <location>
        <begin position="2"/>
        <end position="91"/>
    </location>
</feature>
<dbReference type="Pfam" id="PF03992">
    <property type="entry name" value="ABM"/>
    <property type="match status" value="1"/>
</dbReference>
<evidence type="ECO:0000313" key="2">
    <source>
        <dbReference type="EMBL" id="QYL15596.1"/>
    </source>
</evidence>
<evidence type="ECO:0000313" key="3">
    <source>
        <dbReference type="Proteomes" id="UP000825367"/>
    </source>
</evidence>
<keyword evidence="2" id="KW-0503">Monooxygenase</keyword>